<proteinExistence type="predicted"/>
<sequence>MTQVERNFYVNRAPTAHRTIFEFRRDVRNTVLNTLFRDYSFFTPDQKLRKLPIIELRAIAGVTRIPVKIVDAVVCKILADLGHSREFYKTNSVSYTPFSHLRKMKIYLHKFNRLAPVFNFQRAKHNARILEKKLNHLCFWPKFMTQIAIVIYVTDLKDPQVEKPIKQTNIRALCGCSAYAFHRTRNKLGLK</sequence>
<name>X1GB85_9ZZZZ</name>
<protein>
    <submittedName>
        <fullName evidence="1">Uncharacterized protein</fullName>
    </submittedName>
</protein>
<dbReference type="EMBL" id="BARU01009822">
    <property type="protein sequence ID" value="GAH42070.1"/>
    <property type="molecule type" value="Genomic_DNA"/>
</dbReference>
<evidence type="ECO:0000313" key="1">
    <source>
        <dbReference type="EMBL" id="GAH42070.1"/>
    </source>
</evidence>
<organism evidence="1">
    <name type="scientific">marine sediment metagenome</name>
    <dbReference type="NCBI Taxonomy" id="412755"/>
    <lineage>
        <taxon>unclassified sequences</taxon>
        <taxon>metagenomes</taxon>
        <taxon>ecological metagenomes</taxon>
    </lineage>
</organism>
<reference evidence="1" key="1">
    <citation type="journal article" date="2014" name="Front. Microbiol.">
        <title>High frequency of phylogenetically diverse reductive dehalogenase-homologous genes in deep subseafloor sedimentary metagenomes.</title>
        <authorList>
            <person name="Kawai M."/>
            <person name="Futagami T."/>
            <person name="Toyoda A."/>
            <person name="Takaki Y."/>
            <person name="Nishi S."/>
            <person name="Hori S."/>
            <person name="Arai W."/>
            <person name="Tsubouchi T."/>
            <person name="Morono Y."/>
            <person name="Uchiyama I."/>
            <person name="Ito T."/>
            <person name="Fujiyama A."/>
            <person name="Inagaki F."/>
            <person name="Takami H."/>
        </authorList>
    </citation>
    <scope>NUCLEOTIDE SEQUENCE</scope>
    <source>
        <strain evidence="1">Expedition CK06-06</strain>
    </source>
</reference>
<accession>X1GB85</accession>
<gene>
    <name evidence="1" type="ORF">S03H2_18888</name>
</gene>
<dbReference type="AlphaFoldDB" id="X1GB85"/>
<comment type="caution">
    <text evidence="1">The sequence shown here is derived from an EMBL/GenBank/DDBJ whole genome shotgun (WGS) entry which is preliminary data.</text>
</comment>